<reference evidence="9 10" key="1">
    <citation type="journal article" date="2017" name="BMC Genomics">
        <title>Genome sequencing of 39 Akkermansia muciniphila isolates reveals its population structure, genomic and functional diverisity, and global distribution in mammalian gut microbiotas.</title>
        <authorList>
            <person name="Guo X."/>
            <person name="Li S."/>
            <person name="Zhang J."/>
            <person name="Wu F."/>
            <person name="Li X."/>
            <person name="Wu D."/>
            <person name="Zhang M."/>
            <person name="Ou Z."/>
            <person name="Jie Z."/>
            <person name="Yan Q."/>
            <person name="Li P."/>
            <person name="Yi J."/>
            <person name="Peng Y."/>
        </authorList>
    </citation>
    <scope>NUCLEOTIDE SEQUENCE [LARGE SCALE GENOMIC DNA]</scope>
    <source>
        <strain evidence="9 10">GP28</strain>
    </source>
</reference>
<accession>A0AAX0WHG6</accession>
<evidence type="ECO:0000256" key="7">
    <source>
        <dbReference type="RuleBase" id="RU003435"/>
    </source>
</evidence>
<keyword evidence="2 7" id="KW-0645">Protease</keyword>
<dbReference type="PANTHER" id="PTHR43660:SF1">
    <property type="entry name" value="DIPEPTIDYL CARBOXYPEPTIDASE"/>
    <property type="match status" value="1"/>
</dbReference>
<feature type="domain" description="Peptidase M3A/M3B catalytic" evidence="8">
    <location>
        <begin position="291"/>
        <end position="759"/>
    </location>
</feature>
<comment type="similarity">
    <text evidence="1 7">Belongs to the peptidase M3 family.</text>
</comment>
<dbReference type="Gene3D" id="1.10.1370.10">
    <property type="entry name" value="Neurolysin, domain 3"/>
    <property type="match status" value="1"/>
</dbReference>
<sequence>MIHTCKREAVQDRAPAFPLMQTRKAQGLKEKPASGRMAAMSLLRQSLHLFFLFLSVALPSPAATSAHPFLDRERPIRWSRLTQDKLEPDIQEAMRLTRTAIEEISRLHPEEMTYENTFGALEKSNYLLTEGMCKAYVLKSLCDSGELRKAMDSVAPRVSAFLSSVTKDQALWKVLKTAEERLRQTHLSPEQERYMELSMQSFRDNGADLPPDKRARLESIDRELTLASQRFNNLYMDARKSWTWTVRNAALLEGIDGSALQQAREEFLKRHPGQSGPGWTFTLDSAASARVMEKARREECRKDLWEHRQSLATGACDTEPVIREILSLRREKAHLCGYKEYPDYALRESMAENGENAMKFVNELLDKIKAPFFREMETLRSLKARLTGQENARLNPWDVAYYANLRAEEHFRLDQEELRRHFPLPRVLDGLFSLAERLYGIRVKEVPARQSLSGIPAGESAGAVEVWHPDVRFFTIDDGNGNRLGSFYLDLFSRSNKRAGAWMNTLDTGSPSTPETPGKPRLGMVCLNIHPPAAGDTVILSHREVRTLFHEFGHLLHLMFTRVSIPSLAGTSVPRDFVEVPSQFMENWCWRPDVLKSFARHERTGLPIPEEMLNSLDASRGNTPALALAGQLLYAKMDLAVHSEPERFSAGSLDDVDSAVAGDMDYFKDFKRAGKLRTARHLFSSPAGYASFYFSYQWAEVLDKDIFEAFERAGGQDRETAGKFRKTILEKGYAVPPMRQFMDFMGRKPRMDAMLRKRRLAS</sequence>
<comment type="caution">
    <text evidence="9">The sequence shown here is derived from an EMBL/GenBank/DDBJ whole genome shotgun (WGS) entry which is preliminary data.</text>
</comment>
<name>A0AAX0WHG6_9BACT</name>
<keyword evidence="5 7" id="KW-0862">Zinc</keyword>
<keyword evidence="4 7" id="KW-0378">Hydrolase</keyword>
<dbReference type="GO" id="GO:0005829">
    <property type="term" value="C:cytosol"/>
    <property type="evidence" value="ECO:0007669"/>
    <property type="project" value="UniProtKB-ARBA"/>
</dbReference>
<evidence type="ECO:0000256" key="1">
    <source>
        <dbReference type="ARBA" id="ARBA00006040"/>
    </source>
</evidence>
<dbReference type="Gene3D" id="1.10.1370.40">
    <property type="match status" value="1"/>
</dbReference>
<keyword evidence="3 7" id="KW-0479">Metal-binding</keyword>
<dbReference type="Proteomes" id="UP000236075">
    <property type="component" value="Unassembled WGS sequence"/>
</dbReference>
<evidence type="ECO:0000256" key="2">
    <source>
        <dbReference type="ARBA" id="ARBA00022670"/>
    </source>
</evidence>
<dbReference type="InterPro" id="IPR001567">
    <property type="entry name" value="Pept_M3A_M3B_dom"/>
</dbReference>
<keyword evidence="6 7" id="KW-0482">Metalloprotease</keyword>
<dbReference type="InterPro" id="IPR024077">
    <property type="entry name" value="Neurolysin/TOP_dom2"/>
</dbReference>
<dbReference type="SUPFAM" id="SSF55486">
    <property type="entry name" value="Metalloproteases ('zincins'), catalytic domain"/>
    <property type="match status" value="1"/>
</dbReference>
<dbReference type="GO" id="GO:0046872">
    <property type="term" value="F:metal ion binding"/>
    <property type="evidence" value="ECO:0007669"/>
    <property type="project" value="UniProtKB-UniRule"/>
</dbReference>
<gene>
    <name evidence="9" type="ORF">CXT95_09385</name>
</gene>
<evidence type="ECO:0000313" key="9">
    <source>
        <dbReference type="EMBL" id="PND00427.1"/>
    </source>
</evidence>
<dbReference type="CDD" id="cd06456">
    <property type="entry name" value="M3A_DCP"/>
    <property type="match status" value="1"/>
</dbReference>
<evidence type="ECO:0000256" key="4">
    <source>
        <dbReference type="ARBA" id="ARBA00022801"/>
    </source>
</evidence>
<dbReference type="Pfam" id="PF01432">
    <property type="entry name" value="Peptidase_M3"/>
    <property type="match status" value="1"/>
</dbReference>
<evidence type="ECO:0000259" key="8">
    <source>
        <dbReference type="Pfam" id="PF01432"/>
    </source>
</evidence>
<dbReference type="FunFam" id="3.40.390.10:FF:000009">
    <property type="entry name" value="Oligopeptidase A"/>
    <property type="match status" value="1"/>
</dbReference>
<organism evidence="9 10">
    <name type="scientific">Akkermansia muciniphila</name>
    <dbReference type="NCBI Taxonomy" id="239935"/>
    <lineage>
        <taxon>Bacteria</taxon>
        <taxon>Pseudomonadati</taxon>
        <taxon>Verrucomicrobiota</taxon>
        <taxon>Verrucomicrobiia</taxon>
        <taxon>Verrucomicrobiales</taxon>
        <taxon>Akkermansiaceae</taxon>
        <taxon>Akkermansia</taxon>
    </lineage>
</organism>
<dbReference type="Gene3D" id="3.40.390.10">
    <property type="entry name" value="Collagenase (Catalytic Domain)"/>
    <property type="match status" value="1"/>
</dbReference>
<evidence type="ECO:0000313" key="10">
    <source>
        <dbReference type="Proteomes" id="UP000236075"/>
    </source>
</evidence>
<dbReference type="EMBL" id="PJLB01000011">
    <property type="protein sequence ID" value="PND00427.1"/>
    <property type="molecule type" value="Genomic_DNA"/>
</dbReference>
<dbReference type="AlphaFoldDB" id="A0AAX0WHG6"/>
<evidence type="ECO:0000256" key="5">
    <source>
        <dbReference type="ARBA" id="ARBA00022833"/>
    </source>
</evidence>
<dbReference type="InterPro" id="IPR034005">
    <property type="entry name" value="M3A_DCP"/>
</dbReference>
<dbReference type="GO" id="GO:0006508">
    <property type="term" value="P:proteolysis"/>
    <property type="evidence" value="ECO:0007669"/>
    <property type="project" value="UniProtKB-KW"/>
</dbReference>
<protein>
    <recommendedName>
        <fullName evidence="8">Peptidase M3A/M3B catalytic domain-containing protein</fullName>
    </recommendedName>
</protein>
<comment type="cofactor">
    <cofactor evidence="7">
        <name>Zn(2+)</name>
        <dbReference type="ChEBI" id="CHEBI:29105"/>
    </cofactor>
    <text evidence="7">Binds 1 zinc ion.</text>
</comment>
<evidence type="ECO:0000256" key="6">
    <source>
        <dbReference type="ARBA" id="ARBA00023049"/>
    </source>
</evidence>
<dbReference type="InterPro" id="IPR045090">
    <property type="entry name" value="Pept_M3A_M3B"/>
</dbReference>
<dbReference type="InterPro" id="IPR024079">
    <property type="entry name" value="MetalloPept_cat_dom_sf"/>
</dbReference>
<dbReference type="PANTHER" id="PTHR43660">
    <property type="entry name" value="DIPEPTIDYL CARBOXYPEPTIDASE"/>
    <property type="match status" value="1"/>
</dbReference>
<dbReference type="GO" id="GO:0004222">
    <property type="term" value="F:metalloendopeptidase activity"/>
    <property type="evidence" value="ECO:0007669"/>
    <property type="project" value="InterPro"/>
</dbReference>
<proteinExistence type="inferred from homology"/>
<evidence type="ECO:0000256" key="3">
    <source>
        <dbReference type="ARBA" id="ARBA00022723"/>
    </source>
</evidence>